<evidence type="ECO:0000313" key="2">
    <source>
        <dbReference type="EMBL" id="GAY73703.1"/>
    </source>
</evidence>
<organism evidence="2 3">
    <name type="scientific">Lentilactobacillus kosonis</name>
    <dbReference type="NCBI Taxonomy" id="2810561"/>
    <lineage>
        <taxon>Bacteria</taxon>
        <taxon>Bacillati</taxon>
        <taxon>Bacillota</taxon>
        <taxon>Bacilli</taxon>
        <taxon>Lactobacillales</taxon>
        <taxon>Lactobacillaceae</taxon>
        <taxon>Lentilactobacillus</taxon>
    </lineage>
</organism>
<comment type="caution">
    <text evidence="2">The sequence shown here is derived from an EMBL/GenBank/DDBJ whole genome shotgun (WGS) entry which is preliminary data.</text>
</comment>
<sequence length="47" mass="5398">MIDSNFDAMIDVLNEGRRVINNIQQVAAMYLIKTMYSVALAILFMFL</sequence>
<protein>
    <submittedName>
        <fullName evidence="2">Uncharacterized protein</fullName>
    </submittedName>
</protein>
<keyword evidence="3" id="KW-1185">Reference proteome</keyword>
<dbReference type="AlphaFoldDB" id="A0A401FMZ0"/>
<name>A0A401FMZ0_9LACO</name>
<accession>A0A401FMZ0</accession>
<reference evidence="2 3" key="1">
    <citation type="submission" date="2017-11" db="EMBL/GenBank/DDBJ databases">
        <title>Draft Genome Sequence of Lactobacillus curieae NBRC 111893 isolated from Koso, a Japanese sugar-Vegetable Fermented Beverage.</title>
        <authorList>
            <person name="Chiou T.Y."/>
            <person name="Oshima K."/>
            <person name="Suda W."/>
            <person name="Hattori M."/>
            <person name="Takahashi T."/>
        </authorList>
    </citation>
    <scope>NUCLEOTIDE SEQUENCE [LARGE SCALE GENOMIC DNA]</scope>
    <source>
        <strain evidence="2 3">NBRC111893</strain>
    </source>
</reference>
<evidence type="ECO:0000313" key="3">
    <source>
        <dbReference type="Proteomes" id="UP000286974"/>
    </source>
</evidence>
<proteinExistence type="predicted"/>
<feature type="transmembrane region" description="Helical" evidence="1">
    <location>
        <begin position="27"/>
        <end position="46"/>
    </location>
</feature>
<keyword evidence="1" id="KW-0812">Transmembrane</keyword>
<keyword evidence="1" id="KW-0472">Membrane</keyword>
<gene>
    <name evidence="2" type="ORF">NBRC111893_1849</name>
</gene>
<keyword evidence="1" id="KW-1133">Transmembrane helix</keyword>
<dbReference type="Proteomes" id="UP000286974">
    <property type="component" value="Unassembled WGS sequence"/>
</dbReference>
<evidence type="ECO:0000256" key="1">
    <source>
        <dbReference type="SAM" id="Phobius"/>
    </source>
</evidence>
<dbReference type="EMBL" id="BEXA01000003">
    <property type="protein sequence ID" value="GAY73703.1"/>
    <property type="molecule type" value="Genomic_DNA"/>
</dbReference>